<keyword evidence="3" id="KW-1185">Reference proteome</keyword>
<organism evidence="2 3">
    <name type="scientific">Parafrankia soli</name>
    <dbReference type="NCBI Taxonomy" id="2599596"/>
    <lineage>
        <taxon>Bacteria</taxon>
        <taxon>Bacillati</taxon>
        <taxon>Actinomycetota</taxon>
        <taxon>Actinomycetes</taxon>
        <taxon>Frankiales</taxon>
        <taxon>Frankiaceae</taxon>
        <taxon>Parafrankia</taxon>
    </lineage>
</organism>
<dbReference type="EMBL" id="MAXA01000097">
    <property type="protein sequence ID" value="OHV39397.1"/>
    <property type="molecule type" value="Genomic_DNA"/>
</dbReference>
<evidence type="ECO:0000256" key="1">
    <source>
        <dbReference type="SAM" id="MobiDB-lite"/>
    </source>
</evidence>
<feature type="compositionally biased region" description="Polar residues" evidence="1">
    <location>
        <begin position="17"/>
        <end position="36"/>
    </location>
</feature>
<dbReference type="AlphaFoldDB" id="A0A1S1R0D7"/>
<feature type="region of interest" description="Disordered" evidence="1">
    <location>
        <begin position="1"/>
        <end position="47"/>
    </location>
</feature>
<gene>
    <name evidence="2" type="ORF">BBK14_32975</name>
</gene>
<accession>A0A1S1R0D7</accession>
<proteinExistence type="predicted"/>
<protein>
    <submittedName>
        <fullName evidence="2">Uncharacterized protein</fullName>
    </submittedName>
</protein>
<name>A0A1S1R0D7_9ACTN</name>
<dbReference type="Proteomes" id="UP000179769">
    <property type="component" value="Unassembled WGS sequence"/>
</dbReference>
<sequence length="63" mass="6841">MLSRRCLRAVPADRSNRSMPTTVWSSPGRAQSSIRMGSSLRANPRGSATCAAFHSASPYTDDR</sequence>
<evidence type="ECO:0000313" key="3">
    <source>
        <dbReference type="Proteomes" id="UP000179769"/>
    </source>
</evidence>
<evidence type="ECO:0000313" key="2">
    <source>
        <dbReference type="EMBL" id="OHV39397.1"/>
    </source>
</evidence>
<reference evidence="3" key="1">
    <citation type="submission" date="2016-07" db="EMBL/GenBank/DDBJ databases">
        <title>Frankia sp. NRRL B-16219 Genome sequencing.</title>
        <authorList>
            <person name="Ghodhbane-Gtari F."/>
            <person name="Swanson E."/>
            <person name="Gueddou A."/>
            <person name="Louati M."/>
            <person name="Nouioui I."/>
            <person name="Hezbri K."/>
            <person name="Abebe-Akele F."/>
            <person name="Simpson S."/>
            <person name="Morris K."/>
            <person name="Thomas K."/>
            <person name="Gtari M."/>
            <person name="Tisa L.S."/>
        </authorList>
    </citation>
    <scope>NUCLEOTIDE SEQUENCE [LARGE SCALE GENOMIC DNA]</scope>
    <source>
        <strain evidence="3">NRRL B-16219</strain>
    </source>
</reference>
<comment type="caution">
    <text evidence="2">The sequence shown here is derived from an EMBL/GenBank/DDBJ whole genome shotgun (WGS) entry which is preliminary data.</text>
</comment>